<feature type="transmembrane region" description="Helical" evidence="10">
    <location>
        <begin position="6"/>
        <end position="25"/>
    </location>
</feature>
<evidence type="ECO:0000256" key="8">
    <source>
        <dbReference type="ARBA" id="ARBA00022989"/>
    </source>
</evidence>
<comment type="subcellular location">
    <subcellularLocation>
        <location evidence="1">Cell inner membrane</location>
    </subcellularLocation>
</comment>
<evidence type="ECO:0000256" key="3">
    <source>
        <dbReference type="ARBA" id="ARBA00022448"/>
    </source>
</evidence>
<evidence type="ECO:0000313" key="12">
    <source>
        <dbReference type="EMBL" id="QAR34249.1"/>
    </source>
</evidence>
<evidence type="ECO:0000256" key="1">
    <source>
        <dbReference type="ARBA" id="ARBA00004533"/>
    </source>
</evidence>
<dbReference type="KEGG" id="gtl:EP073_12790"/>
<proteinExistence type="inferred from homology"/>
<evidence type="ECO:0000256" key="6">
    <source>
        <dbReference type="ARBA" id="ARBA00022692"/>
    </source>
</evidence>
<dbReference type="RefSeq" id="WP_128467554.1">
    <property type="nucleotide sequence ID" value="NZ_CP035108.1"/>
</dbReference>
<dbReference type="AlphaFoldDB" id="A0A3R5XZ30"/>
<protein>
    <recommendedName>
        <fullName evidence="11">T2SS protein K first SAM-like domain-containing protein</fullName>
    </recommendedName>
</protein>
<sequence length="302" mass="33994">MNNRGSVLVFVLIFVAFTLGIVTFMHRRSGNSLADSAELQFEYQSSIYAMSAIEAIREVLEDDDNNYDYDGESWALIPPFPVPMGFISITVTPTNGRIPLNMMEGDNKSEAYVTGCRNTLKELELEESICSIMKDWIDTDSEISDLGEENIDYFTDGKTYSTKNGKMETLKELSFINEAKDHFDVLASHFTNQGDGKLNLNFITKEALIGLVPGIAPYADSIIEYRANNTYKDVSNMMNAASIPQDIYNSSLDYLSVKSSLFYVKTEVSLNDKSRFYHVLLERNGSRTSVVKYIEGNDGIFF</sequence>
<accession>A0A3R5XZ30</accession>
<dbReference type="EMBL" id="CP035108">
    <property type="protein sequence ID" value="QAR34249.1"/>
    <property type="molecule type" value="Genomic_DNA"/>
</dbReference>
<gene>
    <name evidence="12" type="ORF">EP073_12790</name>
</gene>
<evidence type="ECO:0000259" key="11">
    <source>
        <dbReference type="Pfam" id="PF21687"/>
    </source>
</evidence>
<evidence type="ECO:0000256" key="7">
    <source>
        <dbReference type="ARBA" id="ARBA00022927"/>
    </source>
</evidence>
<dbReference type="InterPro" id="IPR049031">
    <property type="entry name" value="T2SSK_SAM-like_1st"/>
</dbReference>
<keyword evidence="7" id="KW-0653">Protein transport</keyword>
<evidence type="ECO:0000256" key="5">
    <source>
        <dbReference type="ARBA" id="ARBA00022519"/>
    </source>
</evidence>
<evidence type="ECO:0000256" key="10">
    <source>
        <dbReference type="SAM" id="Phobius"/>
    </source>
</evidence>
<keyword evidence="3" id="KW-0813">Transport</keyword>
<dbReference type="Proteomes" id="UP000287502">
    <property type="component" value="Chromosome"/>
</dbReference>
<dbReference type="InterPro" id="IPR005628">
    <property type="entry name" value="GspK"/>
</dbReference>
<name>A0A3R5XZ30_9BACT</name>
<dbReference type="Pfam" id="PF21687">
    <property type="entry name" value="T2SSK_1st"/>
    <property type="match status" value="1"/>
</dbReference>
<dbReference type="PANTHER" id="PTHR38831">
    <property type="entry name" value="TYPE II SECRETION SYSTEM PROTEIN K"/>
    <property type="match status" value="1"/>
</dbReference>
<evidence type="ECO:0000256" key="2">
    <source>
        <dbReference type="ARBA" id="ARBA00007246"/>
    </source>
</evidence>
<comment type="similarity">
    <text evidence="2">Belongs to the GSP K family.</text>
</comment>
<keyword evidence="9 10" id="KW-0472">Membrane</keyword>
<keyword evidence="13" id="KW-1185">Reference proteome</keyword>
<dbReference type="GO" id="GO:0009306">
    <property type="term" value="P:protein secretion"/>
    <property type="evidence" value="ECO:0007669"/>
    <property type="project" value="InterPro"/>
</dbReference>
<dbReference type="InterPro" id="IPR038072">
    <property type="entry name" value="GspK_central_sf"/>
</dbReference>
<reference evidence="12 13" key="1">
    <citation type="submission" date="2019-01" db="EMBL/GenBank/DDBJ databases">
        <title>Geovibrio thiophilus DSM 11263, complete genome.</title>
        <authorList>
            <person name="Spring S."/>
            <person name="Bunk B."/>
            <person name="Sproer C."/>
        </authorList>
    </citation>
    <scope>NUCLEOTIDE SEQUENCE [LARGE SCALE GENOMIC DNA]</scope>
    <source>
        <strain evidence="12 13">DSM 11263</strain>
    </source>
</reference>
<keyword evidence="4" id="KW-1003">Cell membrane</keyword>
<keyword evidence="5" id="KW-0997">Cell inner membrane</keyword>
<evidence type="ECO:0000313" key="13">
    <source>
        <dbReference type="Proteomes" id="UP000287502"/>
    </source>
</evidence>
<dbReference type="Gene3D" id="1.10.40.60">
    <property type="entry name" value="EpsJ-like"/>
    <property type="match status" value="2"/>
</dbReference>
<dbReference type="Gene3D" id="3.30.1300.30">
    <property type="entry name" value="GSPII I/J protein-like"/>
    <property type="match status" value="1"/>
</dbReference>
<dbReference type="SUPFAM" id="SSF158544">
    <property type="entry name" value="GspK insert domain-like"/>
    <property type="match status" value="1"/>
</dbReference>
<evidence type="ECO:0000256" key="4">
    <source>
        <dbReference type="ARBA" id="ARBA00022475"/>
    </source>
</evidence>
<feature type="domain" description="T2SS protein K first SAM-like" evidence="11">
    <location>
        <begin position="97"/>
        <end position="178"/>
    </location>
</feature>
<organism evidence="12 13">
    <name type="scientific">Geovibrio thiophilus</name>
    <dbReference type="NCBI Taxonomy" id="139438"/>
    <lineage>
        <taxon>Bacteria</taxon>
        <taxon>Pseudomonadati</taxon>
        <taxon>Deferribacterota</taxon>
        <taxon>Deferribacteres</taxon>
        <taxon>Deferribacterales</taxon>
        <taxon>Geovibrionaceae</taxon>
        <taxon>Geovibrio</taxon>
    </lineage>
</organism>
<dbReference type="OrthoDB" id="9781593at2"/>
<keyword evidence="6 10" id="KW-0812">Transmembrane</keyword>
<keyword evidence="8 10" id="KW-1133">Transmembrane helix</keyword>
<evidence type="ECO:0000256" key="9">
    <source>
        <dbReference type="ARBA" id="ARBA00023136"/>
    </source>
</evidence>
<dbReference type="PANTHER" id="PTHR38831:SF1">
    <property type="entry name" value="TYPE II SECRETION SYSTEM PROTEIN K-RELATED"/>
    <property type="match status" value="1"/>
</dbReference>
<dbReference type="GO" id="GO:0005886">
    <property type="term" value="C:plasma membrane"/>
    <property type="evidence" value="ECO:0007669"/>
    <property type="project" value="UniProtKB-SubCell"/>
</dbReference>